<keyword evidence="1" id="KW-0732">Signal</keyword>
<dbReference type="Pfam" id="PF14200">
    <property type="entry name" value="RicinB_lectin_2"/>
    <property type="match status" value="2"/>
</dbReference>
<evidence type="ECO:0000256" key="1">
    <source>
        <dbReference type="SAM" id="SignalP"/>
    </source>
</evidence>
<feature type="chain" id="PRO_5046684006" evidence="1">
    <location>
        <begin position="30"/>
        <end position="182"/>
    </location>
</feature>
<dbReference type="Proteomes" id="UP001240150">
    <property type="component" value="Chromosome"/>
</dbReference>
<feature type="signal peptide" evidence="1">
    <location>
        <begin position="1"/>
        <end position="29"/>
    </location>
</feature>
<dbReference type="CDD" id="cd00161">
    <property type="entry name" value="beta-trefoil_Ricin-like"/>
    <property type="match status" value="1"/>
</dbReference>
<dbReference type="PROSITE" id="PS50231">
    <property type="entry name" value="RICIN_B_LECTIN"/>
    <property type="match status" value="1"/>
</dbReference>
<dbReference type="InterPro" id="IPR000772">
    <property type="entry name" value="Ricin_B_lectin"/>
</dbReference>
<accession>A0ABY8W671</accession>
<dbReference type="Gene3D" id="2.80.10.50">
    <property type="match status" value="1"/>
</dbReference>
<reference evidence="3 4" key="1">
    <citation type="submission" date="2023-06" db="EMBL/GenBank/DDBJ databases">
        <authorList>
            <person name="Yushchuk O."/>
            <person name="Binda E."/>
            <person name="Ruckert-Reed C."/>
            <person name="Fedorenko V."/>
            <person name="Kalinowski J."/>
            <person name="Marinelli F."/>
        </authorList>
    </citation>
    <scope>NUCLEOTIDE SEQUENCE [LARGE SCALE GENOMIC DNA]</scope>
    <source>
        <strain evidence="3 4">NRRL 3884</strain>
    </source>
</reference>
<sequence length="182" mass="19966">MSPRGIIAFLTALLIAPAALLSVAAPAQADTITTWISVKTPSGHIGPKVLDVKKWSMDDRGQVQIWDRQTANNSNQLWRITEIVRGSGVYQIQNVNSGKCLDKSTDAPDANGTPVYQYTCQTGWITNQAWQFVPVAPGDKWGKLKNASGGRCLDVQGKSFTNGALLQVWDCVGDWNQRFNIF</sequence>
<evidence type="ECO:0000313" key="4">
    <source>
        <dbReference type="Proteomes" id="UP001240150"/>
    </source>
</evidence>
<evidence type="ECO:0000259" key="2">
    <source>
        <dbReference type="SMART" id="SM00458"/>
    </source>
</evidence>
<name>A0ABY8W671_9ACTN</name>
<keyword evidence="4" id="KW-1185">Reference proteome</keyword>
<evidence type="ECO:0000313" key="3">
    <source>
        <dbReference type="EMBL" id="WIM92656.1"/>
    </source>
</evidence>
<dbReference type="InterPro" id="IPR035992">
    <property type="entry name" value="Ricin_B-like_lectins"/>
</dbReference>
<protein>
    <submittedName>
        <fullName evidence="3">RICIN domain-containing protein</fullName>
    </submittedName>
</protein>
<dbReference type="SUPFAM" id="SSF50370">
    <property type="entry name" value="Ricin B-like lectins"/>
    <property type="match status" value="1"/>
</dbReference>
<dbReference type="EMBL" id="CP126980">
    <property type="protein sequence ID" value="WIM92656.1"/>
    <property type="molecule type" value="Genomic_DNA"/>
</dbReference>
<feature type="domain" description="Ricin B lectin" evidence="2">
    <location>
        <begin position="39"/>
        <end position="182"/>
    </location>
</feature>
<organism evidence="3 4">
    <name type="scientific">Actinoplanes oblitus</name>
    <dbReference type="NCBI Taxonomy" id="3040509"/>
    <lineage>
        <taxon>Bacteria</taxon>
        <taxon>Bacillati</taxon>
        <taxon>Actinomycetota</taxon>
        <taxon>Actinomycetes</taxon>
        <taxon>Micromonosporales</taxon>
        <taxon>Micromonosporaceae</taxon>
        <taxon>Actinoplanes</taxon>
    </lineage>
</organism>
<dbReference type="RefSeq" id="WP_284913863.1">
    <property type="nucleotide sequence ID" value="NZ_CP126980.1"/>
</dbReference>
<gene>
    <name evidence="3" type="ORF">ACTOB_004608</name>
</gene>
<dbReference type="SMART" id="SM00458">
    <property type="entry name" value="RICIN"/>
    <property type="match status" value="1"/>
</dbReference>
<proteinExistence type="predicted"/>